<dbReference type="Pfam" id="PF07963">
    <property type="entry name" value="N_methyl"/>
    <property type="match status" value="1"/>
</dbReference>
<feature type="transmembrane region" description="Helical" evidence="1">
    <location>
        <begin position="12"/>
        <end position="32"/>
    </location>
</feature>
<dbReference type="InterPro" id="IPR012902">
    <property type="entry name" value="N_methyl_site"/>
</dbReference>
<protein>
    <submittedName>
        <fullName evidence="2">General secretion pathway protein H/pseudopilin H</fullName>
    </submittedName>
</protein>
<dbReference type="InterPro" id="IPR045584">
    <property type="entry name" value="Pilin-like"/>
</dbReference>
<proteinExistence type="predicted"/>
<dbReference type="AlphaFoldDB" id="A0A0D6Q8T8"/>
<keyword evidence="1" id="KW-1133">Transmembrane helix</keyword>
<gene>
    <name evidence="2" type="ORF">Gxy13693_031_047</name>
</gene>
<dbReference type="RefSeq" id="WP_148371101.1">
    <property type="nucleotide sequence ID" value="NZ_BANJ01000031.1"/>
</dbReference>
<dbReference type="EMBL" id="BANJ01000031">
    <property type="protein sequence ID" value="GAN99728.1"/>
    <property type="molecule type" value="Genomic_DNA"/>
</dbReference>
<dbReference type="SUPFAM" id="SSF54523">
    <property type="entry name" value="Pili subunits"/>
    <property type="match status" value="1"/>
</dbReference>
<evidence type="ECO:0000313" key="2">
    <source>
        <dbReference type="EMBL" id="GAN99728.1"/>
    </source>
</evidence>
<reference evidence="2 3" key="1">
    <citation type="submission" date="2012-11" db="EMBL/GenBank/DDBJ databases">
        <title>Whole genome sequence of Gluconacetobacter xylinus NBRC 13693.</title>
        <authorList>
            <person name="Azuma Y."/>
            <person name="Higashiura N."/>
            <person name="Hirakawa H."/>
            <person name="Matsushita K."/>
        </authorList>
    </citation>
    <scope>NUCLEOTIDE SEQUENCE [LARGE SCALE GENOMIC DNA]</scope>
    <source>
        <strain evidence="2 3">NBRC 13693</strain>
    </source>
</reference>
<evidence type="ECO:0000256" key="1">
    <source>
        <dbReference type="SAM" id="Phobius"/>
    </source>
</evidence>
<sequence length="142" mass="15386">MLSTSEKRAEGFTLIEMIVVLAVLGLVGMVVLSRGPMRSPTLELRVAAQGMTAAMRDGRMTAIVMARPVIFMTNASQRWYGIEGRPDHTLPYGVMLADNVTLVFHPDGSVTGRTITLFRGARRITLAANALTGSLTVRENVP</sequence>
<keyword evidence="1" id="KW-0472">Membrane</keyword>
<organism evidence="2 3">
    <name type="scientific">Komagataeibacter xylinus NBRC 13693</name>
    <dbReference type="NCBI Taxonomy" id="1234668"/>
    <lineage>
        <taxon>Bacteria</taxon>
        <taxon>Pseudomonadati</taxon>
        <taxon>Pseudomonadota</taxon>
        <taxon>Alphaproteobacteria</taxon>
        <taxon>Acetobacterales</taxon>
        <taxon>Acetobacteraceae</taxon>
        <taxon>Komagataeibacter</taxon>
    </lineage>
</organism>
<dbReference type="NCBIfam" id="TIGR02532">
    <property type="entry name" value="IV_pilin_GFxxxE"/>
    <property type="match status" value="1"/>
</dbReference>
<dbReference type="Proteomes" id="UP000032683">
    <property type="component" value="Unassembled WGS sequence"/>
</dbReference>
<evidence type="ECO:0000313" key="3">
    <source>
        <dbReference type="Proteomes" id="UP000032683"/>
    </source>
</evidence>
<dbReference type="PROSITE" id="PS00409">
    <property type="entry name" value="PROKAR_NTER_METHYL"/>
    <property type="match status" value="1"/>
</dbReference>
<accession>A0A0D6Q8T8</accession>
<name>A0A0D6Q8T8_KOMXY</name>
<comment type="caution">
    <text evidence="2">The sequence shown here is derived from an EMBL/GenBank/DDBJ whole genome shotgun (WGS) entry which is preliminary data.</text>
</comment>
<keyword evidence="1" id="KW-0812">Transmembrane</keyword>